<evidence type="ECO:0000313" key="3">
    <source>
        <dbReference type="EMBL" id="EKM50333.1"/>
    </source>
</evidence>
<dbReference type="Gene3D" id="3.30.710.10">
    <property type="entry name" value="Potassium Channel Kv1.1, Chain A"/>
    <property type="match status" value="1"/>
</dbReference>
<dbReference type="InterPro" id="IPR000210">
    <property type="entry name" value="BTB/POZ_dom"/>
</dbReference>
<name>K5VGL8_PHACS</name>
<feature type="compositionally biased region" description="Low complexity" evidence="1">
    <location>
        <begin position="12"/>
        <end position="24"/>
    </location>
</feature>
<dbReference type="InParanoid" id="K5VGL8"/>
<dbReference type="Proteomes" id="UP000008370">
    <property type="component" value="Unassembled WGS sequence"/>
</dbReference>
<dbReference type="GeneID" id="18913455"/>
<reference evidence="3 4" key="1">
    <citation type="journal article" date="2012" name="BMC Genomics">
        <title>Comparative genomics of the white-rot fungi, Phanerochaete carnosa and P. chrysosporium, to elucidate the genetic basis of the distinct wood types they colonize.</title>
        <authorList>
            <person name="Suzuki H."/>
            <person name="MacDonald J."/>
            <person name="Syed K."/>
            <person name="Salamov A."/>
            <person name="Hori C."/>
            <person name="Aerts A."/>
            <person name="Henrissat B."/>
            <person name="Wiebenga A."/>
            <person name="vanKuyk P.A."/>
            <person name="Barry K."/>
            <person name="Lindquist E."/>
            <person name="LaButti K."/>
            <person name="Lapidus A."/>
            <person name="Lucas S."/>
            <person name="Coutinho P."/>
            <person name="Gong Y."/>
            <person name="Samejima M."/>
            <person name="Mahadevan R."/>
            <person name="Abou-Zaid M."/>
            <person name="de Vries R.P."/>
            <person name="Igarashi K."/>
            <person name="Yadav J.S."/>
            <person name="Grigoriev I.V."/>
            <person name="Master E.R."/>
        </authorList>
    </citation>
    <scope>NUCLEOTIDE SEQUENCE [LARGE SCALE GENOMIC DNA]</scope>
    <source>
        <strain evidence="3 4">HHB-10118-sp</strain>
    </source>
</reference>
<organism evidence="3 4">
    <name type="scientific">Phanerochaete carnosa (strain HHB-10118-sp)</name>
    <name type="common">White-rot fungus</name>
    <name type="synonym">Peniophora carnosa</name>
    <dbReference type="NCBI Taxonomy" id="650164"/>
    <lineage>
        <taxon>Eukaryota</taxon>
        <taxon>Fungi</taxon>
        <taxon>Dikarya</taxon>
        <taxon>Basidiomycota</taxon>
        <taxon>Agaricomycotina</taxon>
        <taxon>Agaricomycetes</taxon>
        <taxon>Polyporales</taxon>
        <taxon>Phanerochaetaceae</taxon>
        <taxon>Phanerochaete</taxon>
    </lineage>
</organism>
<dbReference type="InterPro" id="IPR011333">
    <property type="entry name" value="SKP1/BTB/POZ_sf"/>
</dbReference>
<dbReference type="PROSITE" id="PS50097">
    <property type="entry name" value="BTB"/>
    <property type="match status" value="1"/>
</dbReference>
<evidence type="ECO:0000313" key="4">
    <source>
        <dbReference type="Proteomes" id="UP000008370"/>
    </source>
</evidence>
<dbReference type="AlphaFoldDB" id="K5VGL8"/>
<evidence type="ECO:0000259" key="2">
    <source>
        <dbReference type="PROSITE" id="PS50097"/>
    </source>
</evidence>
<dbReference type="RefSeq" id="XP_007401516.1">
    <property type="nucleotide sequence ID" value="XM_007401454.1"/>
</dbReference>
<accession>K5VGL8</accession>
<protein>
    <recommendedName>
        <fullName evidence="2">BTB domain-containing protein</fullName>
    </recommendedName>
</protein>
<dbReference type="SMART" id="SM00225">
    <property type="entry name" value="BTB"/>
    <property type="match status" value="1"/>
</dbReference>
<evidence type="ECO:0000256" key="1">
    <source>
        <dbReference type="SAM" id="MobiDB-lite"/>
    </source>
</evidence>
<gene>
    <name evidence="3" type="ORF">PHACADRAFT_214031</name>
</gene>
<dbReference type="HOGENOM" id="CLU_033082_1_1_1"/>
<feature type="domain" description="BTB" evidence="2">
    <location>
        <begin position="36"/>
        <end position="130"/>
    </location>
</feature>
<proteinExistence type="predicted"/>
<dbReference type="OrthoDB" id="3227959at2759"/>
<dbReference type="SUPFAM" id="SSF54695">
    <property type="entry name" value="POZ domain"/>
    <property type="match status" value="1"/>
</dbReference>
<feature type="region of interest" description="Disordered" evidence="1">
    <location>
        <begin position="1"/>
        <end position="24"/>
    </location>
</feature>
<dbReference type="STRING" id="650164.K5VGL8"/>
<dbReference type="EMBL" id="JH930479">
    <property type="protein sequence ID" value="EKM50333.1"/>
    <property type="molecule type" value="Genomic_DNA"/>
</dbReference>
<sequence>MSTPKFNEDDPITPTSPSPSEGSAASYTRHDSLWFVDGSIIIQAETTLFRVHMSQLSRHSTFFRDLFSLPQPPHLQNVTESQSQSETQFPVNGDDQRYMDGCPVLEVSDTAEDYEHLLRALYDGPIFGNNDREDFRVVSGILRLATKYLIDTLRTRALDHLAIAWPTSLKGWDTREDIARVFESETGQPRGLRYPSPIDIITLAQEVYAPSLLPAGFYDLSRYHFSQIFDPGQEQTRAILCCINPDTSLSMEDLQRLALGKEASSQAVPALIQSMSTQAQRSFPAYEQKRGAADGNDRRRWTGRGVCVSGAACRKDFTELIELATKHYLFDREQGCADPLYVAEELGQLKSAEFSECKACAYSLEAWAVRERDRLWKLVPGWFRLEVR</sequence>
<keyword evidence="4" id="KW-1185">Reference proteome</keyword>
<dbReference type="KEGG" id="pco:PHACADRAFT_214031"/>